<evidence type="ECO:0000313" key="2">
    <source>
        <dbReference type="Proteomes" id="UP000034164"/>
    </source>
</evidence>
<organism evidence="1 2">
    <name type="scientific">[Emmonsia] crescens</name>
    <dbReference type="NCBI Taxonomy" id="73230"/>
    <lineage>
        <taxon>Eukaryota</taxon>
        <taxon>Fungi</taxon>
        <taxon>Dikarya</taxon>
        <taxon>Ascomycota</taxon>
        <taxon>Pezizomycotina</taxon>
        <taxon>Eurotiomycetes</taxon>
        <taxon>Eurotiomycetidae</taxon>
        <taxon>Onygenales</taxon>
        <taxon>Ajellomycetaceae</taxon>
        <taxon>Emergomyces</taxon>
    </lineage>
</organism>
<sequence length="116" mass="13507">MSYERSVNSAVKRDVYSNMNYERSVNSAVKRDVYSNMSYEKTVNSAVERDFYSNMSYEESVNSAVKKDVYNLSVKKDILTAFFQLMNADLQYHVNEEFIMKNNEYSSSVTRLAQTV</sequence>
<dbReference type="VEuPathDB" id="FungiDB:EMCG_05261"/>
<proteinExistence type="predicted"/>
<dbReference type="Proteomes" id="UP000034164">
    <property type="component" value="Unassembled WGS sequence"/>
</dbReference>
<dbReference type="EMBL" id="LCZI01001629">
    <property type="protein sequence ID" value="KKZ59924.1"/>
    <property type="molecule type" value="Genomic_DNA"/>
</dbReference>
<gene>
    <name evidence="1" type="ORF">EMCG_05261</name>
</gene>
<dbReference type="AlphaFoldDB" id="A0A0G2IXR7"/>
<reference evidence="2" key="1">
    <citation type="journal article" date="2015" name="PLoS Genet.">
        <title>The dynamic genome and transcriptome of the human fungal pathogen Blastomyces and close relative Emmonsia.</title>
        <authorList>
            <person name="Munoz J.F."/>
            <person name="Gauthier G.M."/>
            <person name="Desjardins C.A."/>
            <person name="Gallo J.E."/>
            <person name="Holder J."/>
            <person name="Sullivan T.D."/>
            <person name="Marty A.J."/>
            <person name="Carmen J.C."/>
            <person name="Chen Z."/>
            <person name="Ding L."/>
            <person name="Gujja S."/>
            <person name="Magrini V."/>
            <person name="Misas E."/>
            <person name="Mitreva M."/>
            <person name="Priest M."/>
            <person name="Saif S."/>
            <person name="Whiston E.A."/>
            <person name="Young S."/>
            <person name="Zeng Q."/>
            <person name="Goldman W.E."/>
            <person name="Mardis E.R."/>
            <person name="Taylor J.W."/>
            <person name="McEwen J.G."/>
            <person name="Clay O.K."/>
            <person name="Klein B.S."/>
            <person name="Cuomo C.A."/>
        </authorList>
    </citation>
    <scope>NUCLEOTIDE SEQUENCE [LARGE SCALE GENOMIC DNA]</scope>
    <source>
        <strain evidence="2">UAMH 3008</strain>
    </source>
</reference>
<dbReference type="OrthoDB" id="10595479at2759"/>
<protein>
    <submittedName>
        <fullName evidence="1">Uncharacterized protein</fullName>
    </submittedName>
</protein>
<name>A0A0G2IXR7_9EURO</name>
<accession>A0A0G2IXR7</accession>
<evidence type="ECO:0000313" key="1">
    <source>
        <dbReference type="EMBL" id="KKZ59924.1"/>
    </source>
</evidence>
<comment type="caution">
    <text evidence="1">The sequence shown here is derived from an EMBL/GenBank/DDBJ whole genome shotgun (WGS) entry which is preliminary data.</text>
</comment>